<protein>
    <recommendedName>
        <fullName evidence="6 7">Ribonuclease P protein component</fullName>
        <shortName evidence="6">RNase P protein</shortName>
        <shortName evidence="6">RNaseP protein</shortName>
        <ecNumber evidence="6 7">3.1.26.5</ecNumber>
    </recommendedName>
    <alternativeName>
        <fullName evidence="6">Protein C5</fullName>
    </alternativeName>
</protein>
<dbReference type="GO" id="GO:0042781">
    <property type="term" value="F:3'-tRNA processing endoribonuclease activity"/>
    <property type="evidence" value="ECO:0007669"/>
    <property type="project" value="TreeGrafter"/>
</dbReference>
<keyword evidence="9" id="KW-1185">Reference proteome</keyword>
<comment type="similarity">
    <text evidence="6">Belongs to the RnpA family.</text>
</comment>
<comment type="function">
    <text evidence="6">RNaseP catalyzes the removal of the 5'-leader sequence from pre-tRNA to produce the mature 5'-terminus. It can also cleave other RNA substrates such as 4.5S RNA. The protein component plays an auxiliary but essential role in vivo by binding to the 5'-leader sequence and broadening the substrate specificity of the ribozyme.</text>
</comment>
<evidence type="ECO:0000256" key="4">
    <source>
        <dbReference type="ARBA" id="ARBA00022801"/>
    </source>
</evidence>
<comment type="subunit">
    <text evidence="6">Consists of a catalytic RNA component (M1 or rnpB) and a protein subunit.</text>
</comment>
<evidence type="ECO:0000256" key="7">
    <source>
        <dbReference type="NCBIfam" id="TIGR00188"/>
    </source>
</evidence>
<dbReference type="InterPro" id="IPR000100">
    <property type="entry name" value="RNase_P"/>
</dbReference>
<dbReference type="AlphaFoldDB" id="A0A084CNP7"/>
<dbReference type="OrthoDB" id="9796422at2"/>
<dbReference type="STRING" id="1179155.CF67_17027"/>
<dbReference type="Gene3D" id="3.30.230.10">
    <property type="match status" value="1"/>
</dbReference>
<keyword evidence="3 6" id="KW-0255">Endonuclease</keyword>
<dbReference type="Proteomes" id="UP000053784">
    <property type="component" value="Unassembled WGS sequence"/>
</dbReference>
<dbReference type="NCBIfam" id="TIGR00188">
    <property type="entry name" value="rnpA"/>
    <property type="match status" value="1"/>
</dbReference>
<keyword evidence="1 6" id="KW-0819">tRNA processing</keyword>
<sequence>MHTHKFDKELRLLTPEHYQHVFKQARRVSSLYFTIVSRDNALSKPRLGLAVPKKQIRTSVARNNFKRLARESFRQNQHKLPHKDFVVIAKKDTQTLSNNETFKLFDKLWIRFSLPYHG</sequence>
<dbReference type="InterPro" id="IPR020568">
    <property type="entry name" value="Ribosomal_Su5_D2-typ_SF"/>
</dbReference>
<dbReference type="HAMAP" id="MF_00227">
    <property type="entry name" value="RNase_P"/>
    <property type="match status" value="1"/>
</dbReference>
<accession>A0A084CNP7</accession>
<dbReference type="SUPFAM" id="SSF54211">
    <property type="entry name" value="Ribosomal protein S5 domain 2-like"/>
    <property type="match status" value="1"/>
</dbReference>
<dbReference type="EC" id="3.1.26.5" evidence="6 7"/>
<comment type="catalytic activity">
    <reaction evidence="6">
        <text>Endonucleolytic cleavage of RNA, removing 5'-extranucleotides from tRNA precursor.</text>
        <dbReference type="EC" id="3.1.26.5"/>
    </reaction>
</comment>
<dbReference type="EMBL" id="JGVK01000009">
    <property type="protein sequence ID" value="KEY91426.1"/>
    <property type="molecule type" value="Genomic_DNA"/>
</dbReference>
<dbReference type="PANTHER" id="PTHR33992:SF1">
    <property type="entry name" value="RIBONUCLEASE P PROTEIN COMPONENT"/>
    <property type="match status" value="1"/>
</dbReference>
<gene>
    <name evidence="6 8" type="primary">rnpA</name>
    <name evidence="8" type="ORF">CF67_17027</name>
</gene>
<reference evidence="8 9" key="1">
    <citation type="submission" date="2014-03" db="EMBL/GenBank/DDBJ databases">
        <title>Selection and divergence in the genomes of co-occurring obligate luminous symbionts with specific hosts.</title>
        <authorList>
            <person name="Hendry T.A."/>
            <person name="de Wet J.R."/>
            <person name="Dunlap P.V."/>
        </authorList>
    </citation>
    <scope>NUCLEOTIDE SEQUENCE [LARGE SCALE GENOMIC DNA]</scope>
    <source>
        <strain evidence="8 9">Ppalp.1</strain>
    </source>
</reference>
<dbReference type="GO" id="GO:0000049">
    <property type="term" value="F:tRNA binding"/>
    <property type="evidence" value="ECO:0007669"/>
    <property type="project" value="UniProtKB-UniRule"/>
</dbReference>
<dbReference type="GO" id="GO:0001682">
    <property type="term" value="P:tRNA 5'-leader removal"/>
    <property type="evidence" value="ECO:0007669"/>
    <property type="project" value="UniProtKB-UniRule"/>
</dbReference>
<evidence type="ECO:0000256" key="2">
    <source>
        <dbReference type="ARBA" id="ARBA00022722"/>
    </source>
</evidence>
<evidence type="ECO:0000256" key="1">
    <source>
        <dbReference type="ARBA" id="ARBA00022694"/>
    </source>
</evidence>
<keyword evidence="5 6" id="KW-0694">RNA-binding</keyword>
<evidence type="ECO:0000256" key="6">
    <source>
        <dbReference type="HAMAP-Rule" id="MF_00227"/>
    </source>
</evidence>
<dbReference type="RefSeq" id="WP_034413583.1">
    <property type="nucleotide sequence ID" value="NZ_JGVK01000009.1"/>
</dbReference>
<dbReference type="InterPro" id="IPR014721">
    <property type="entry name" value="Ribsml_uS5_D2-typ_fold_subgr"/>
</dbReference>
<dbReference type="eggNOG" id="COG0594">
    <property type="taxonomic scope" value="Bacteria"/>
</dbReference>
<dbReference type="Pfam" id="PF00825">
    <property type="entry name" value="Ribonuclease_P"/>
    <property type="match status" value="1"/>
</dbReference>
<name>A0A084CNP7_9GAMM</name>
<dbReference type="PANTHER" id="PTHR33992">
    <property type="entry name" value="RIBONUCLEASE P PROTEIN COMPONENT"/>
    <property type="match status" value="1"/>
</dbReference>
<keyword evidence="4 6" id="KW-0378">Hydrolase</keyword>
<evidence type="ECO:0000313" key="9">
    <source>
        <dbReference type="Proteomes" id="UP000053784"/>
    </source>
</evidence>
<dbReference type="GO" id="GO:0004526">
    <property type="term" value="F:ribonuclease P activity"/>
    <property type="evidence" value="ECO:0007669"/>
    <property type="project" value="UniProtKB-UniRule"/>
</dbReference>
<evidence type="ECO:0000256" key="5">
    <source>
        <dbReference type="ARBA" id="ARBA00022884"/>
    </source>
</evidence>
<proteinExistence type="inferred from homology"/>
<evidence type="ECO:0000256" key="3">
    <source>
        <dbReference type="ARBA" id="ARBA00022759"/>
    </source>
</evidence>
<evidence type="ECO:0000313" key="8">
    <source>
        <dbReference type="EMBL" id="KEY91426.1"/>
    </source>
</evidence>
<keyword evidence="2 6" id="KW-0540">Nuclease</keyword>
<organism evidence="8 9">
    <name type="scientific">Candidatus Photodesmus blepharonis</name>
    <dbReference type="NCBI Taxonomy" id="1179155"/>
    <lineage>
        <taxon>Bacteria</taxon>
        <taxon>Pseudomonadati</taxon>
        <taxon>Pseudomonadota</taxon>
        <taxon>Gammaproteobacteria</taxon>
        <taxon>Vibrionales</taxon>
        <taxon>Vibrionaceae</taxon>
        <taxon>Candidatus Photodesmus</taxon>
    </lineage>
</organism>
<dbReference type="GO" id="GO:0030677">
    <property type="term" value="C:ribonuclease P complex"/>
    <property type="evidence" value="ECO:0007669"/>
    <property type="project" value="TreeGrafter"/>
</dbReference>
<comment type="caution">
    <text evidence="8">The sequence shown here is derived from an EMBL/GenBank/DDBJ whole genome shotgun (WGS) entry which is preliminary data.</text>
</comment>